<name>A0A9X1KX23_9BACT</name>
<comment type="caution">
    <text evidence="4">The sequence shown here is derived from an EMBL/GenBank/DDBJ whole genome shotgun (WGS) entry which is preliminary data.</text>
</comment>
<keyword evidence="5" id="KW-1185">Reference proteome</keyword>
<gene>
    <name evidence="4" type="ORF">LDX50_03005</name>
</gene>
<evidence type="ECO:0000313" key="4">
    <source>
        <dbReference type="EMBL" id="MCA6073817.1"/>
    </source>
</evidence>
<dbReference type="PROSITE" id="PS01124">
    <property type="entry name" value="HTH_ARAC_FAMILY_2"/>
    <property type="match status" value="1"/>
</dbReference>
<accession>A0A9X1KX23</accession>
<keyword evidence="1" id="KW-0805">Transcription regulation</keyword>
<dbReference type="RefSeq" id="WP_225696929.1">
    <property type="nucleotide sequence ID" value="NZ_JAIXNE010000001.1"/>
</dbReference>
<sequence length="312" mass="36169">MDVQIDITQNIKDQFDRYFNLTKTKTGFRPNPAIIDGEMEYVEFPGELEFYYFHQSQFRVPVNMKSVNPPDTNWFLIHINLSKVKQEKKVGDETIEFLRYSPIGILLYGPDLEIITPIPPNVDSELASIHFSDTFLKSYFEDWESIIDRDKSLVYEDLDPVLESKLSIALSAMNNKIKCHGLLLDFMQHFFDKLRSHQKGVNPGKLHPEDLRRIFQISTKLRNPTTPQIPTLTELANTANMGKSKFKASFKQVFGLPPIEYHNRVRMEYARIEIQNKGKSPTEVSYILGYSHPSNFTKAYKKYFGVLPSESN</sequence>
<dbReference type="InterPro" id="IPR009057">
    <property type="entry name" value="Homeodomain-like_sf"/>
</dbReference>
<dbReference type="SUPFAM" id="SSF46689">
    <property type="entry name" value="Homeodomain-like"/>
    <property type="match status" value="1"/>
</dbReference>
<evidence type="ECO:0000259" key="3">
    <source>
        <dbReference type="PROSITE" id="PS01124"/>
    </source>
</evidence>
<feature type="domain" description="HTH araC/xylS-type" evidence="3">
    <location>
        <begin position="211"/>
        <end position="312"/>
    </location>
</feature>
<dbReference type="InterPro" id="IPR053142">
    <property type="entry name" value="PchR_regulatory_protein"/>
</dbReference>
<reference evidence="4" key="1">
    <citation type="submission" date="2021-09" db="EMBL/GenBank/DDBJ databases">
        <title>Fulvivirga sp. isolated from coastal sediment.</title>
        <authorList>
            <person name="Yu H."/>
        </authorList>
    </citation>
    <scope>NUCLEOTIDE SEQUENCE</scope>
    <source>
        <strain evidence="4">1062</strain>
    </source>
</reference>
<organism evidence="4 5">
    <name type="scientific">Fulvivirga sedimenti</name>
    <dbReference type="NCBI Taxonomy" id="2879465"/>
    <lineage>
        <taxon>Bacteria</taxon>
        <taxon>Pseudomonadati</taxon>
        <taxon>Bacteroidota</taxon>
        <taxon>Cytophagia</taxon>
        <taxon>Cytophagales</taxon>
        <taxon>Fulvivirgaceae</taxon>
        <taxon>Fulvivirga</taxon>
    </lineage>
</organism>
<dbReference type="GO" id="GO:0003700">
    <property type="term" value="F:DNA-binding transcription factor activity"/>
    <property type="evidence" value="ECO:0007669"/>
    <property type="project" value="InterPro"/>
</dbReference>
<dbReference type="AlphaFoldDB" id="A0A9X1KX23"/>
<evidence type="ECO:0000256" key="1">
    <source>
        <dbReference type="ARBA" id="ARBA00023015"/>
    </source>
</evidence>
<dbReference type="InterPro" id="IPR018060">
    <property type="entry name" value="HTH_AraC"/>
</dbReference>
<dbReference type="Gene3D" id="1.10.10.60">
    <property type="entry name" value="Homeodomain-like"/>
    <property type="match status" value="2"/>
</dbReference>
<protein>
    <submittedName>
        <fullName evidence="4">Helix-turn-helix transcriptional regulator</fullName>
    </submittedName>
</protein>
<dbReference type="PANTHER" id="PTHR47893">
    <property type="entry name" value="REGULATORY PROTEIN PCHR"/>
    <property type="match status" value="1"/>
</dbReference>
<dbReference type="SMART" id="SM00342">
    <property type="entry name" value="HTH_ARAC"/>
    <property type="match status" value="1"/>
</dbReference>
<evidence type="ECO:0000313" key="5">
    <source>
        <dbReference type="Proteomes" id="UP001139409"/>
    </source>
</evidence>
<dbReference type="Pfam" id="PF12833">
    <property type="entry name" value="HTH_18"/>
    <property type="match status" value="1"/>
</dbReference>
<proteinExistence type="predicted"/>
<dbReference type="GO" id="GO:0043565">
    <property type="term" value="F:sequence-specific DNA binding"/>
    <property type="evidence" value="ECO:0007669"/>
    <property type="project" value="InterPro"/>
</dbReference>
<evidence type="ECO:0000256" key="2">
    <source>
        <dbReference type="ARBA" id="ARBA00023163"/>
    </source>
</evidence>
<dbReference type="EMBL" id="JAIXNE010000001">
    <property type="protein sequence ID" value="MCA6073817.1"/>
    <property type="molecule type" value="Genomic_DNA"/>
</dbReference>
<dbReference type="PANTHER" id="PTHR47893:SF1">
    <property type="entry name" value="REGULATORY PROTEIN PCHR"/>
    <property type="match status" value="1"/>
</dbReference>
<dbReference type="Proteomes" id="UP001139409">
    <property type="component" value="Unassembled WGS sequence"/>
</dbReference>
<keyword evidence="2" id="KW-0804">Transcription</keyword>